<dbReference type="SUPFAM" id="SSF56300">
    <property type="entry name" value="Metallo-dependent phosphatases"/>
    <property type="match status" value="1"/>
</dbReference>
<dbReference type="InterPro" id="IPR029052">
    <property type="entry name" value="Metallo-depent_PP-like"/>
</dbReference>
<dbReference type="Proteomes" id="UP001501710">
    <property type="component" value="Unassembled WGS sequence"/>
</dbReference>
<gene>
    <name evidence="1" type="ORF">GCM10022254_06070</name>
</gene>
<accession>A0ABP8BSU6</accession>
<protein>
    <submittedName>
        <fullName evidence="1">Metallophosphoesterase</fullName>
    </submittedName>
</protein>
<organism evidence="1 2">
    <name type="scientific">Actinomadura meridiana</name>
    <dbReference type="NCBI Taxonomy" id="559626"/>
    <lineage>
        <taxon>Bacteria</taxon>
        <taxon>Bacillati</taxon>
        <taxon>Actinomycetota</taxon>
        <taxon>Actinomycetes</taxon>
        <taxon>Streptosporangiales</taxon>
        <taxon>Thermomonosporaceae</taxon>
        <taxon>Actinomadura</taxon>
    </lineage>
</organism>
<keyword evidence="2" id="KW-1185">Reference proteome</keyword>
<comment type="caution">
    <text evidence="1">The sequence shown here is derived from an EMBL/GenBank/DDBJ whole genome shotgun (WGS) entry which is preliminary data.</text>
</comment>
<name>A0ABP8BSU6_9ACTN</name>
<evidence type="ECO:0000313" key="2">
    <source>
        <dbReference type="Proteomes" id="UP001501710"/>
    </source>
</evidence>
<reference evidence="2" key="1">
    <citation type="journal article" date="2019" name="Int. J. Syst. Evol. Microbiol.">
        <title>The Global Catalogue of Microorganisms (GCM) 10K type strain sequencing project: providing services to taxonomists for standard genome sequencing and annotation.</title>
        <authorList>
            <consortium name="The Broad Institute Genomics Platform"/>
            <consortium name="The Broad Institute Genome Sequencing Center for Infectious Disease"/>
            <person name="Wu L."/>
            <person name="Ma J."/>
        </authorList>
    </citation>
    <scope>NUCLEOTIDE SEQUENCE [LARGE SCALE GENOMIC DNA]</scope>
    <source>
        <strain evidence="2">JCM 17440</strain>
    </source>
</reference>
<evidence type="ECO:0000313" key="1">
    <source>
        <dbReference type="EMBL" id="GAA4225048.1"/>
    </source>
</evidence>
<dbReference type="EMBL" id="BAABAS010000003">
    <property type="protein sequence ID" value="GAA4225048.1"/>
    <property type="molecule type" value="Genomic_DNA"/>
</dbReference>
<sequence length="264" mass="28003">MRVVHERHRVMTTVPYTRARAGGGTEHTGLTVDRIRVDSVPHGCDAVIATGDLQGIANSPWGGDPVLLGIAVTDYITVWSEQGLLPPPERIGIVLAGDLYSAPRADLRGASGDVADVWLAFAALGGPFLVGVAGNHDVIDDATVTEIRPDAVLLDGTEAERAGDLFAGISGIIGDPRQPGRTADAAFLHRLDRLVANRPSLLTLHEGPSGEHPGQLGNPLIRKHLEQRAPPLTVCGHVHWDRPVSRLGTGHVLNVDDRIAVLTP</sequence>
<proteinExistence type="predicted"/>